<dbReference type="Proteomes" id="UP000027616">
    <property type="component" value="Chromosome I"/>
</dbReference>
<reference evidence="1 2" key="1">
    <citation type="journal article" date="2015" name="Genome Announc.">
        <title>Complete Genome Sequence of the Novel Leech Symbiont Mucinivorans hirudinis M3T.</title>
        <authorList>
            <person name="Nelson M.C."/>
            <person name="Bomar L."/>
            <person name="Graf J."/>
        </authorList>
    </citation>
    <scope>NUCLEOTIDE SEQUENCE [LARGE SCALE GENOMIC DNA]</scope>
    <source>
        <strain evidence="2">M3</strain>
    </source>
</reference>
<evidence type="ECO:0000313" key="2">
    <source>
        <dbReference type="Proteomes" id="UP000027616"/>
    </source>
</evidence>
<proteinExistence type="predicted"/>
<organism evidence="1 2">
    <name type="scientific">Mucinivorans hirudinis</name>
    <dbReference type="NCBI Taxonomy" id="1433126"/>
    <lineage>
        <taxon>Bacteria</taxon>
        <taxon>Pseudomonadati</taxon>
        <taxon>Bacteroidota</taxon>
        <taxon>Bacteroidia</taxon>
        <taxon>Bacteroidales</taxon>
        <taxon>Rikenellaceae</taxon>
        <taxon>Mucinivorans</taxon>
    </lineage>
</organism>
<evidence type="ECO:0000313" key="1">
    <source>
        <dbReference type="EMBL" id="CDN31022.1"/>
    </source>
</evidence>
<gene>
    <name evidence="1" type="ORF">BN938_0923</name>
</gene>
<sequence length="41" mass="4683">MNRGAEFMLKSLPKLTTIILFHHLNHLRNSGESKKYGELSA</sequence>
<name>A0A060R797_9BACT</name>
<dbReference type="AlphaFoldDB" id="A0A060R797"/>
<dbReference type="HOGENOM" id="CLU_3272940_0_0_10"/>
<accession>A0A060R797</accession>
<keyword evidence="2" id="KW-1185">Reference proteome</keyword>
<dbReference type="EMBL" id="HG934468">
    <property type="protein sequence ID" value="CDN31022.1"/>
    <property type="molecule type" value="Genomic_DNA"/>
</dbReference>
<protein>
    <submittedName>
        <fullName evidence="1">Uncharacterized protein</fullName>
    </submittedName>
</protein>
<dbReference type="STRING" id="1433126.BN938_0923"/>
<dbReference type="KEGG" id="rbc:BN938_0923"/>